<feature type="chain" id="PRO_5020495572" evidence="1">
    <location>
        <begin position="24"/>
        <end position="349"/>
    </location>
</feature>
<feature type="signal peptide" evidence="1">
    <location>
        <begin position="1"/>
        <end position="23"/>
    </location>
</feature>
<evidence type="ECO:0000313" key="2">
    <source>
        <dbReference type="EMBL" id="RKP30686.1"/>
    </source>
</evidence>
<proteinExistence type="predicted"/>
<dbReference type="AlphaFoldDB" id="A0A4P9ZCQ4"/>
<gene>
    <name evidence="2" type="ORF">METBISCDRAFT_23115</name>
</gene>
<evidence type="ECO:0000256" key="1">
    <source>
        <dbReference type="SAM" id="SignalP"/>
    </source>
</evidence>
<dbReference type="EMBL" id="ML004454">
    <property type="protein sequence ID" value="RKP30686.1"/>
    <property type="molecule type" value="Genomic_DNA"/>
</dbReference>
<dbReference type="Proteomes" id="UP000268321">
    <property type="component" value="Unassembled WGS sequence"/>
</dbReference>
<accession>A0A4P9ZCQ4</accession>
<dbReference type="OrthoDB" id="4095418at2759"/>
<reference evidence="3" key="1">
    <citation type="journal article" date="2018" name="Nat. Microbiol.">
        <title>Leveraging single-cell genomics to expand the fungal tree of life.</title>
        <authorList>
            <person name="Ahrendt S.R."/>
            <person name="Quandt C.A."/>
            <person name="Ciobanu D."/>
            <person name="Clum A."/>
            <person name="Salamov A."/>
            <person name="Andreopoulos B."/>
            <person name="Cheng J.F."/>
            <person name="Woyke T."/>
            <person name="Pelin A."/>
            <person name="Henrissat B."/>
            <person name="Reynolds N.K."/>
            <person name="Benny G.L."/>
            <person name="Smith M.E."/>
            <person name="James T.Y."/>
            <person name="Grigoriev I.V."/>
        </authorList>
    </citation>
    <scope>NUCLEOTIDE SEQUENCE [LARGE SCALE GENOMIC DNA]</scope>
    <source>
        <strain evidence="3">Baker2002</strain>
    </source>
</reference>
<keyword evidence="3" id="KW-1185">Reference proteome</keyword>
<protein>
    <submittedName>
        <fullName evidence="2">Uncharacterized protein</fullName>
    </submittedName>
</protein>
<name>A0A4P9ZCQ4_9ASCO</name>
<evidence type="ECO:0000313" key="3">
    <source>
        <dbReference type="Proteomes" id="UP000268321"/>
    </source>
</evidence>
<sequence length="349" mass="38791">MRLNFLSLIVLKCLLIFAQSAASLDTNEGNTGLSCPGCLAGDLYPMNPQFTALYNVLQGAVNKQIQFKIDLTADLVQNILLNSTAIMIDALYLIADSPEQMNTLANYIYKFLVSALTGTANTMKALNMTVNSTAISDAFKQSGIIETTLAGLLLDDKQLAIFAANLGETMVNNTWIPELVYTFGNTGHLTFETIFNLARDSHSKDPRFNGTTYVPLVLLKRDEVENSLQNFLSNLSNSSLVSNLFMKSLTVILEGIRKSGLVLKLIQLSVGDQKLQHMIGFIANKLYNCRVFDQIPLDQIIQHAKADGTLMEQTQFILTDPTWLPPLAKIFLQWYDLSVNEQIRKNMYG</sequence>
<keyword evidence="1" id="KW-0732">Signal</keyword>
<organism evidence="2 3">
    <name type="scientific">Metschnikowia bicuspidata</name>
    <dbReference type="NCBI Taxonomy" id="27322"/>
    <lineage>
        <taxon>Eukaryota</taxon>
        <taxon>Fungi</taxon>
        <taxon>Dikarya</taxon>
        <taxon>Ascomycota</taxon>
        <taxon>Saccharomycotina</taxon>
        <taxon>Pichiomycetes</taxon>
        <taxon>Metschnikowiaceae</taxon>
        <taxon>Metschnikowia</taxon>
    </lineage>
</organism>